<dbReference type="Proteomes" id="UP000256913">
    <property type="component" value="Unassembled WGS sequence"/>
</dbReference>
<gene>
    <name evidence="8" type="ORF">DFJ67_3352</name>
</gene>
<dbReference type="PANTHER" id="PTHR23513:SF11">
    <property type="entry name" value="STAPHYLOFERRIN A TRANSPORTER"/>
    <property type="match status" value="1"/>
</dbReference>
<dbReference type="AlphaFoldDB" id="A0A3D9ZJA2"/>
<feature type="transmembrane region" description="Helical" evidence="6">
    <location>
        <begin position="44"/>
        <end position="64"/>
    </location>
</feature>
<feature type="transmembrane region" description="Helical" evidence="6">
    <location>
        <begin position="306"/>
        <end position="325"/>
    </location>
</feature>
<evidence type="ECO:0000259" key="7">
    <source>
        <dbReference type="PROSITE" id="PS50850"/>
    </source>
</evidence>
<dbReference type="GO" id="GO:0022857">
    <property type="term" value="F:transmembrane transporter activity"/>
    <property type="evidence" value="ECO:0007669"/>
    <property type="project" value="InterPro"/>
</dbReference>
<feature type="transmembrane region" description="Helical" evidence="6">
    <location>
        <begin position="141"/>
        <end position="163"/>
    </location>
</feature>
<feature type="transmembrane region" description="Helical" evidence="6">
    <location>
        <begin position="217"/>
        <end position="239"/>
    </location>
</feature>
<keyword evidence="9" id="KW-1185">Reference proteome</keyword>
<feature type="domain" description="Major facilitator superfamily (MFS) profile" evidence="7">
    <location>
        <begin position="1"/>
        <end position="395"/>
    </location>
</feature>
<keyword evidence="4 6" id="KW-1133">Transmembrane helix</keyword>
<evidence type="ECO:0000313" key="9">
    <source>
        <dbReference type="Proteomes" id="UP000256913"/>
    </source>
</evidence>
<organism evidence="8 9">
    <name type="scientific">Asanoa ferruginea</name>
    <dbReference type="NCBI Taxonomy" id="53367"/>
    <lineage>
        <taxon>Bacteria</taxon>
        <taxon>Bacillati</taxon>
        <taxon>Actinomycetota</taxon>
        <taxon>Actinomycetes</taxon>
        <taxon>Micromonosporales</taxon>
        <taxon>Micromonosporaceae</taxon>
        <taxon>Asanoa</taxon>
    </lineage>
</organism>
<keyword evidence="2" id="KW-1003">Cell membrane</keyword>
<dbReference type="OrthoDB" id="4528313at2"/>
<evidence type="ECO:0000256" key="1">
    <source>
        <dbReference type="ARBA" id="ARBA00004651"/>
    </source>
</evidence>
<keyword evidence="3 6" id="KW-0812">Transmembrane</keyword>
<dbReference type="EMBL" id="QUMQ01000001">
    <property type="protein sequence ID" value="REF97355.1"/>
    <property type="molecule type" value="Genomic_DNA"/>
</dbReference>
<feature type="transmembrane region" description="Helical" evidence="6">
    <location>
        <begin position="251"/>
        <end position="273"/>
    </location>
</feature>
<dbReference type="SUPFAM" id="SSF103473">
    <property type="entry name" value="MFS general substrate transporter"/>
    <property type="match status" value="1"/>
</dbReference>
<evidence type="ECO:0000313" key="8">
    <source>
        <dbReference type="EMBL" id="REF97355.1"/>
    </source>
</evidence>
<feature type="transmembrane region" description="Helical" evidence="6">
    <location>
        <begin position="76"/>
        <end position="96"/>
    </location>
</feature>
<dbReference type="InterPro" id="IPR020846">
    <property type="entry name" value="MFS_dom"/>
</dbReference>
<protein>
    <submittedName>
        <fullName evidence="8">Putative MFS family arabinose efflux permease</fullName>
    </submittedName>
</protein>
<dbReference type="GO" id="GO:0005886">
    <property type="term" value="C:plasma membrane"/>
    <property type="evidence" value="ECO:0007669"/>
    <property type="project" value="UniProtKB-SubCell"/>
</dbReference>
<comment type="caution">
    <text evidence="8">The sequence shown here is derived from an EMBL/GenBank/DDBJ whole genome shotgun (WGS) entry which is preliminary data.</text>
</comment>
<dbReference type="InterPro" id="IPR036259">
    <property type="entry name" value="MFS_trans_sf"/>
</dbReference>
<evidence type="ECO:0000256" key="5">
    <source>
        <dbReference type="ARBA" id="ARBA00023136"/>
    </source>
</evidence>
<keyword evidence="5 6" id="KW-0472">Membrane</keyword>
<comment type="subcellular location">
    <subcellularLocation>
        <location evidence="1">Cell membrane</location>
        <topology evidence="1">Multi-pass membrane protein</topology>
    </subcellularLocation>
</comment>
<feature type="transmembrane region" description="Helical" evidence="6">
    <location>
        <begin position="346"/>
        <end position="366"/>
    </location>
</feature>
<sequence>MRALLADRPFALLFTARTISVLGTGFGRVALAFAVLALPGSSPTTLSIVLACQALPQLVLILAGGVIGDRFARRRVLLAAELFAGVAWTGLTLMFLTDHAPLLAVSVFAALAGVASAVFLPAFDGVVPDLVPASLRQRANGLLRIGFNLGLILGLSLAGATVAVVGAGWAVALNAASFFVSAALILGIRTPAGPPRPPASAWSDLRRGWQEFSSRQWLWAVVAQYAFVVAAINAYVGVFGPLLAVSDLGGAPAWSAITAAQAAGTFLGVGIAVRVHPRRPVLIAALVTAAAALPMALLAASAPLPAVVAAAFLAGVAGDVFGVLWSTTMQREVPSDALSRVSSWDLLGSLSFAPLGLLVAGPIAAAAGTSNALWGCAALVVLATAGALLAPEVRRLRAPGAAEISPAPEPAKVA</sequence>
<feature type="transmembrane region" description="Helical" evidence="6">
    <location>
        <begin position="280"/>
        <end position="300"/>
    </location>
</feature>
<feature type="transmembrane region" description="Helical" evidence="6">
    <location>
        <begin position="102"/>
        <end position="120"/>
    </location>
</feature>
<accession>A0A3D9ZJA2</accession>
<evidence type="ECO:0000256" key="3">
    <source>
        <dbReference type="ARBA" id="ARBA00022692"/>
    </source>
</evidence>
<feature type="transmembrane region" description="Helical" evidence="6">
    <location>
        <begin position="372"/>
        <end position="390"/>
    </location>
</feature>
<dbReference type="PANTHER" id="PTHR23513">
    <property type="entry name" value="INTEGRAL MEMBRANE EFFLUX PROTEIN-RELATED"/>
    <property type="match status" value="1"/>
</dbReference>
<dbReference type="Gene3D" id="1.20.1250.20">
    <property type="entry name" value="MFS general substrate transporter like domains"/>
    <property type="match status" value="1"/>
</dbReference>
<evidence type="ECO:0000256" key="2">
    <source>
        <dbReference type="ARBA" id="ARBA00022475"/>
    </source>
</evidence>
<evidence type="ECO:0000256" key="4">
    <source>
        <dbReference type="ARBA" id="ARBA00022989"/>
    </source>
</evidence>
<name>A0A3D9ZJA2_9ACTN</name>
<dbReference type="PROSITE" id="PS50850">
    <property type="entry name" value="MFS"/>
    <property type="match status" value="1"/>
</dbReference>
<proteinExistence type="predicted"/>
<feature type="transmembrane region" description="Helical" evidence="6">
    <location>
        <begin position="12"/>
        <end position="38"/>
    </location>
</feature>
<dbReference type="RefSeq" id="WP_116068794.1">
    <property type="nucleotide sequence ID" value="NZ_BONB01000045.1"/>
</dbReference>
<feature type="transmembrane region" description="Helical" evidence="6">
    <location>
        <begin position="169"/>
        <end position="188"/>
    </location>
</feature>
<dbReference type="Pfam" id="PF07690">
    <property type="entry name" value="MFS_1"/>
    <property type="match status" value="1"/>
</dbReference>
<dbReference type="CDD" id="cd06173">
    <property type="entry name" value="MFS_MefA_like"/>
    <property type="match status" value="1"/>
</dbReference>
<evidence type="ECO:0000256" key="6">
    <source>
        <dbReference type="SAM" id="Phobius"/>
    </source>
</evidence>
<dbReference type="InterPro" id="IPR011701">
    <property type="entry name" value="MFS"/>
</dbReference>
<reference evidence="8 9" key="1">
    <citation type="submission" date="2018-08" db="EMBL/GenBank/DDBJ databases">
        <title>Sequencing the genomes of 1000 actinobacteria strains.</title>
        <authorList>
            <person name="Klenk H.-P."/>
        </authorList>
    </citation>
    <scope>NUCLEOTIDE SEQUENCE [LARGE SCALE GENOMIC DNA]</scope>
    <source>
        <strain evidence="8 9">DSM 44099</strain>
    </source>
</reference>